<name>A0A5N6R3E4_9ROSI</name>
<keyword evidence="3" id="KW-1185">Reference proteome</keyword>
<feature type="region of interest" description="Disordered" evidence="1">
    <location>
        <begin position="1"/>
        <end position="126"/>
    </location>
</feature>
<evidence type="ECO:0000313" key="3">
    <source>
        <dbReference type="Proteomes" id="UP000327013"/>
    </source>
</evidence>
<feature type="compositionally biased region" description="Polar residues" evidence="1">
    <location>
        <begin position="1"/>
        <end position="13"/>
    </location>
</feature>
<feature type="compositionally biased region" description="Polar residues" evidence="1">
    <location>
        <begin position="115"/>
        <end position="126"/>
    </location>
</feature>
<proteinExistence type="predicted"/>
<gene>
    <name evidence="2" type="ORF">FH972_012309</name>
</gene>
<dbReference type="EMBL" id="CM017325">
    <property type="protein sequence ID" value="KAE8055469.1"/>
    <property type="molecule type" value="Genomic_DNA"/>
</dbReference>
<organism evidence="2 3">
    <name type="scientific">Carpinus fangiana</name>
    <dbReference type="NCBI Taxonomy" id="176857"/>
    <lineage>
        <taxon>Eukaryota</taxon>
        <taxon>Viridiplantae</taxon>
        <taxon>Streptophyta</taxon>
        <taxon>Embryophyta</taxon>
        <taxon>Tracheophyta</taxon>
        <taxon>Spermatophyta</taxon>
        <taxon>Magnoliopsida</taxon>
        <taxon>eudicotyledons</taxon>
        <taxon>Gunneridae</taxon>
        <taxon>Pentapetalae</taxon>
        <taxon>rosids</taxon>
        <taxon>fabids</taxon>
        <taxon>Fagales</taxon>
        <taxon>Betulaceae</taxon>
        <taxon>Carpinus</taxon>
    </lineage>
</organism>
<sequence>MATSSKGSSTSLATPCEARLLGPPLDRQQGVLLPPPSSQHSRWRSCPPPLRGASRPHCTLPEFSSGRAGTSGEGGEGFLRGRKKKKKVPLIPCSTTPLSSSTTPTLGPPGECSPRATTRTTPMTSF</sequence>
<protein>
    <submittedName>
        <fullName evidence="2">Uncharacterized protein</fullName>
    </submittedName>
</protein>
<dbReference type="AlphaFoldDB" id="A0A5N6R3E4"/>
<evidence type="ECO:0000313" key="2">
    <source>
        <dbReference type="EMBL" id="KAE8055469.1"/>
    </source>
</evidence>
<feature type="compositionally biased region" description="Gly residues" evidence="1">
    <location>
        <begin position="69"/>
        <end position="78"/>
    </location>
</feature>
<evidence type="ECO:0000256" key="1">
    <source>
        <dbReference type="SAM" id="MobiDB-lite"/>
    </source>
</evidence>
<dbReference type="Proteomes" id="UP000327013">
    <property type="component" value="Chromosome 5"/>
</dbReference>
<reference evidence="2 3" key="1">
    <citation type="submission" date="2019-06" db="EMBL/GenBank/DDBJ databases">
        <title>A chromosomal-level reference genome of Carpinus fangiana (Coryloideae, Betulaceae).</title>
        <authorList>
            <person name="Yang X."/>
            <person name="Wang Z."/>
            <person name="Zhang L."/>
            <person name="Hao G."/>
            <person name="Liu J."/>
            <person name="Yang Y."/>
        </authorList>
    </citation>
    <scope>NUCLEOTIDE SEQUENCE [LARGE SCALE GENOMIC DNA]</scope>
    <source>
        <strain evidence="2">Cfa_2016G</strain>
        <tissue evidence="2">Leaf</tissue>
    </source>
</reference>
<feature type="compositionally biased region" description="Low complexity" evidence="1">
    <location>
        <begin position="94"/>
        <end position="110"/>
    </location>
</feature>
<accession>A0A5N6R3E4</accession>